<dbReference type="InterPro" id="IPR011012">
    <property type="entry name" value="Longin-like_dom_sf"/>
</dbReference>
<keyword evidence="4" id="KW-0175">Coiled coil</keyword>
<dbReference type="PROSITE" id="PS50859">
    <property type="entry name" value="LONGIN"/>
    <property type="match status" value="1"/>
</dbReference>
<dbReference type="SUPFAM" id="SSF58038">
    <property type="entry name" value="SNARE fusion complex"/>
    <property type="match status" value="1"/>
</dbReference>
<gene>
    <name evidence="8" type="ORF">ECRASSUSDP1_LOCUS22307</name>
</gene>
<dbReference type="PROSITE" id="PS50892">
    <property type="entry name" value="V_SNARE"/>
    <property type="match status" value="1"/>
</dbReference>
<dbReference type="InterPro" id="IPR051097">
    <property type="entry name" value="Synaptobrevin-like_transport"/>
</dbReference>
<dbReference type="AlphaFoldDB" id="A0AAD1XZV9"/>
<dbReference type="Gene3D" id="3.30.450.50">
    <property type="entry name" value="Longin domain"/>
    <property type="match status" value="1"/>
</dbReference>
<keyword evidence="9" id="KW-1185">Reference proteome</keyword>
<protein>
    <submittedName>
        <fullName evidence="8">Uncharacterized protein</fullName>
    </submittedName>
</protein>
<organism evidence="8 9">
    <name type="scientific">Euplotes crassus</name>
    <dbReference type="NCBI Taxonomy" id="5936"/>
    <lineage>
        <taxon>Eukaryota</taxon>
        <taxon>Sar</taxon>
        <taxon>Alveolata</taxon>
        <taxon>Ciliophora</taxon>
        <taxon>Intramacronucleata</taxon>
        <taxon>Spirotrichea</taxon>
        <taxon>Hypotrichia</taxon>
        <taxon>Euplotida</taxon>
        <taxon>Euplotidae</taxon>
        <taxon>Moneuplotes</taxon>
    </lineage>
</organism>
<name>A0AAD1XZV9_EUPCR</name>
<accession>A0AAD1XZV9</accession>
<dbReference type="InterPro" id="IPR010908">
    <property type="entry name" value="Longin_dom"/>
</dbReference>
<keyword evidence="5" id="KW-1133">Transmembrane helix</keyword>
<dbReference type="PANTHER" id="PTHR21136:SF168">
    <property type="entry name" value="VESICLE-ASSOCIATED MEMBRANE PROTEIN 9"/>
    <property type="match status" value="1"/>
</dbReference>
<dbReference type="Proteomes" id="UP001295684">
    <property type="component" value="Unassembled WGS sequence"/>
</dbReference>
<dbReference type="Pfam" id="PF13774">
    <property type="entry name" value="Longin"/>
    <property type="match status" value="1"/>
</dbReference>
<dbReference type="CDD" id="cd14824">
    <property type="entry name" value="Longin"/>
    <property type="match status" value="1"/>
</dbReference>
<dbReference type="Gene3D" id="1.20.5.110">
    <property type="match status" value="1"/>
</dbReference>
<reference evidence="8" key="1">
    <citation type="submission" date="2023-07" db="EMBL/GenBank/DDBJ databases">
        <authorList>
            <consortium name="AG Swart"/>
            <person name="Singh M."/>
            <person name="Singh A."/>
            <person name="Seah K."/>
            <person name="Emmerich C."/>
        </authorList>
    </citation>
    <scope>NUCLEOTIDE SEQUENCE</scope>
    <source>
        <strain evidence="8">DP1</strain>
    </source>
</reference>
<evidence type="ECO:0000256" key="4">
    <source>
        <dbReference type="PROSITE-ProRule" id="PRU00290"/>
    </source>
</evidence>
<feature type="domain" description="V-SNARE coiled-coil homology" evidence="7">
    <location>
        <begin position="126"/>
        <end position="191"/>
    </location>
</feature>
<feature type="domain" description="Longin" evidence="6">
    <location>
        <begin position="7"/>
        <end position="109"/>
    </location>
</feature>
<comment type="caution">
    <text evidence="8">The sequence shown here is derived from an EMBL/GenBank/DDBJ whole genome shotgun (WGS) entry which is preliminary data.</text>
</comment>
<comment type="subcellular location">
    <subcellularLocation>
        <location evidence="3">Endomembrane system</location>
        <topology evidence="3">Single-pass type IV membrane protein</topology>
    </subcellularLocation>
</comment>
<dbReference type="InterPro" id="IPR042855">
    <property type="entry name" value="V_SNARE_CC"/>
</dbReference>
<sequence length="215" mass="25439">MPIFYALIIRDKRTVLCEFTDYAGNFQQVTRQLFPHIDKNMKKSFQTNEYFFHCVDDEGISLMCMSDEQTERNVAYAFLMDLKKTFYNKFTLLEIQKAKSYELEFADEIKKKMHFFNEKGIGFDTKSEEVLRDLQSVKDAMVENMEKLLDRDFKIDVALARAQDINQYSLTYRKRAKKYNQFQKRRKLWYTLIGIAVLAVIILAIVLIACNGFNC</sequence>
<dbReference type="Pfam" id="PF00957">
    <property type="entry name" value="Synaptobrevin"/>
    <property type="match status" value="1"/>
</dbReference>
<keyword evidence="2 5" id="KW-0472">Membrane</keyword>
<keyword evidence="5" id="KW-0812">Transmembrane</keyword>
<evidence type="ECO:0000256" key="1">
    <source>
        <dbReference type="ARBA" id="ARBA00008025"/>
    </source>
</evidence>
<evidence type="ECO:0000313" key="9">
    <source>
        <dbReference type="Proteomes" id="UP001295684"/>
    </source>
</evidence>
<evidence type="ECO:0000256" key="2">
    <source>
        <dbReference type="ARBA" id="ARBA00023136"/>
    </source>
</evidence>
<evidence type="ECO:0000313" key="8">
    <source>
        <dbReference type="EMBL" id="CAI2380867.1"/>
    </source>
</evidence>
<dbReference type="SMART" id="SM01270">
    <property type="entry name" value="Longin"/>
    <property type="match status" value="1"/>
</dbReference>
<evidence type="ECO:0000256" key="3">
    <source>
        <dbReference type="ARBA" id="ARBA00046280"/>
    </source>
</evidence>
<dbReference type="CDD" id="cd15843">
    <property type="entry name" value="R-SNARE"/>
    <property type="match status" value="1"/>
</dbReference>
<dbReference type="SUPFAM" id="SSF64356">
    <property type="entry name" value="SNARE-like"/>
    <property type="match status" value="1"/>
</dbReference>
<dbReference type="PANTHER" id="PTHR21136">
    <property type="entry name" value="SNARE PROTEINS"/>
    <property type="match status" value="1"/>
</dbReference>
<evidence type="ECO:0000259" key="6">
    <source>
        <dbReference type="PROSITE" id="PS50859"/>
    </source>
</evidence>
<dbReference type="EMBL" id="CAMPGE010022866">
    <property type="protein sequence ID" value="CAI2380867.1"/>
    <property type="molecule type" value="Genomic_DNA"/>
</dbReference>
<feature type="transmembrane region" description="Helical" evidence="5">
    <location>
        <begin position="188"/>
        <end position="209"/>
    </location>
</feature>
<proteinExistence type="inferred from homology"/>
<evidence type="ECO:0000259" key="7">
    <source>
        <dbReference type="PROSITE" id="PS50892"/>
    </source>
</evidence>
<dbReference type="GO" id="GO:0012505">
    <property type="term" value="C:endomembrane system"/>
    <property type="evidence" value="ECO:0007669"/>
    <property type="project" value="UniProtKB-SubCell"/>
</dbReference>
<evidence type="ECO:0000256" key="5">
    <source>
        <dbReference type="SAM" id="Phobius"/>
    </source>
</evidence>
<comment type="similarity">
    <text evidence="1">Belongs to the synaptobrevin family.</text>
</comment>